<evidence type="ECO:0000259" key="2">
    <source>
        <dbReference type="Pfam" id="PF10030"/>
    </source>
</evidence>
<dbReference type="OrthoDB" id="8836344at2"/>
<keyword evidence="4" id="KW-1185">Reference proteome</keyword>
<dbReference type="Proteomes" id="UP000295717">
    <property type="component" value="Unassembled WGS sequence"/>
</dbReference>
<evidence type="ECO:0000256" key="1">
    <source>
        <dbReference type="SAM" id="SignalP"/>
    </source>
</evidence>
<keyword evidence="1" id="KW-0732">Signal</keyword>
<name>A0A4R3MXB2_9GAMM</name>
<dbReference type="AlphaFoldDB" id="A0A4R3MXB2"/>
<reference evidence="3 4" key="1">
    <citation type="submission" date="2019-03" db="EMBL/GenBank/DDBJ databases">
        <title>Genomic Encyclopedia of Type Strains, Phase IV (KMG-IV): sequencing the most valuable type-strain genomes for metagenomic binning, comparative biology and taxonomic classification.</title>
        <authorList>
            <person name="Goeker M."/>
        </authorList>
    </citation>
    <scope>NUCLEOTIDE SEQUENCE [LARGE SCALE GENOMIC DNA]</scope>
    <source>
        <strain evidence="3 4">DSM 13587</strain>
    </source>
</reference>
<dbReference type="RefSeq" id="WP_132978339.1">
    <property type="nucleotide sequence ID" value="NZ_SMAO01000010.1"/>
</dbReference>
<dbReference type="Pfam" id="PF10030">
    <property type="entry name" value="DUF2272"/>
    <property type="match status" value="1"/>
</dbReference>
<protein>
    <submittedName>
        <fullName evidence="3">Uncharacterized protein DUF2272</fullName>
    </submittedName>
</protein>
<gene>
    <name evidence="3" type="ORF">EDC35_11026</name>
</gene>
<evidence type="ECO:0000313" key="4">
    <source>
        <dbReference type="Proteomes" id="UP000295717"/>
    </source>
</evidence>
<organism evidence="3 4">
    <name type="scientific">Thiobaca trueperi</name>
    <dbReference type="NCBI Taxonomy" id="127458"/>
    <lineage>
        <taxon>Bacteria</taxon>
        <taxon>Pseudomonadati</taxon>
        <taxon>Pseudomonadota</taxon>
        <taxon>Gammaproteobacteria</taxon>
        <taxon>Chromatiales</taxon>
        <taxon>Chromatiaceae</taxon>
        <taxon>Thiobaca</taxon>
    </lineage>
</organism>
<proteinExistence type="predicted"/>
<dbReference type="PROSITE" id="PS51257">
    <property type="entry name" value="PROKAR_LIPOPROTEIN"/>
    <property type="match status" value="1"/>
</dbReference>
<feature type="domain" description="DUF2272" evidence="2">
    <location>
        <begin position="117"/>
        <end position="258"/>
    </location>
</feature>
<comment type="caution">
    <text evidence="3">The sequence shown here is derived from an EMBL/GenBank/DDBJ whole genome shotgun (WGS) entry which is preliminary data.</text>
</comment>
<accession>A0A4R3MXB2</accession>
<evidence type="ECO:0000313" key="3">
    <source>
        <dbReference type="EMBL" id="TCT18979.1"/>
    </source>
</evidence>
<dbReference type="InterPro" id="IPR019262">
    <property type="entry name" value="DUF2272"/>
</dbReference>
<feature type="chain" id="PRO_5020599994" evidence="1">
    <location>
        <begin position="25"/>
        <end position="261"/>
    </location>
</feature>
<sequence length="261" mass="28259">MPTRTILPAWPKGVVIGALSLLLAACGTAPEQPGTGVAGRWAGRPIGSPPAPMPAIRQAILSSAIREWEFFGRQTVILRNTEESIPHVGAWEDDGGIYSSRVNAYWRAVGEPGLDGMDCQSPWSAAFISWIMKSAGVPESQFPPAIAHWVYLARSIEAASEPGRWFVPRRVADYSPRPGDLVCASRGASRSGIRDGDISASQLQGLSSHCDLVVSHSGRTLDVIGGNVRNSVSRTTLELDTQGRLQVVPRRPWFIILENRL</sequence>
<dbReference type="EMBL" id="SMAO01000010">
    <property type="protein sequence ID" value="TCT18979.1"/>
    <property type="molecule type" value="Genomic_DNA"/>
</dbReference>
<feature type="signal peptide" evidence="1">
    <location>
        <begin position="1"/>
        <end position="24"/>
    </location>
</feature>